<evidence type="ECO:0000313" key="2">
    <source>
        <dbReference type="Proteomes" id="UP000190162"/>
    </source>
</evidence>
<dbReference type="OrthoDB" id="7845888at2"/>
<dbReference type="EMBL" id="FUXU01000122">
    <property type="protein sequence ID" value="SKA69896.1"/>
    <property type="molecule type" value="Genomic_DNA"/>
</dbReference>
<keyword evidence="2" id="KW-1185">Reference proteome</keyword>
<evidence type="ECO:0008006" key="3">
    <source>
        <dbReference type="Google" id="ProtNLM"/>
    </source>
</evidence>
<accession>A0A1T4VY30</accession>
<reference evidence="2" key="1">
    <citation type="submission" date="2017-02" db="EMBL/GenBank/DDBJ databases">
        <authorList>
            <person name="Varghese N."/>
            <person name="Submissions S."/>
        </authorList>
    </citation>
    <scope>NUCLEOTIDE SEQUENCE [LARGE SCALE GENOMIC DNA]</scope>
    <source>
        <strain evidence="2">DSM 22720</strain>
    </source>
</reference>
<gene>
    <name evidence="1" type="ORF">SAMN02745132_04518</name>
</gene>
<evidence type="ECO:0000313" key="1">
    <source>
        <dbReference type="EMBL" id="SKA69896.1"/>
    </source>
</evidence>
<name>A0A1T4VY30_9GAMM</name>
<sequence length="146" mass="16623">MPDFRFTPLDPLRFPIVTRFYKCYYPAGKPKKDEVIWTAESNDVGLCGAVRFKQFHSFQLLTGMVITPPLRGQNLGIMFLDAVSKQTLSKPCYCLAYRSLTPLYETAGFRIIEINDLPSELQGRYISYCNSGKDLIPMGHFPIESV</sequence>
<organism evidence="1 2">
    <name type="scientific">Enterovibrio nigricans DSM 22720</name>
    <dbReference type="NCBI Taxonomy" id="1121868"/>
    <lineage>
        <taxon>Bacteria</taxon>
        <taxon>Pseudomonadati</taxon>
        <taxon>Pseudomonadota</taxon>
        <taxon>Gammaproteobacteria</taxon>
        <taxon>Vibrionales</taxon>
        <taxon>Vibrionaceae</taxon>
        <taxon>Enterovibrio</taxon>
    </lineage>
</organism>
<proteinExistence type="predicted"/>
<protein>
    <recommendedName>
        <fullName evidence="3">Acetyltransferase (GNAT) domain-containing protein</fullName>
    </recommendedName>
</protein>
<dbReference type="SUPFAM" id="SSF55729">
    <property type="entry name" value="Acyl-CoA N-acyltransferases (Nat)"/>
    <property type="match status" value="1"/>
</dbReference>
<dbReference type="Proteomes" id="UP000190162">
    <property type="component" value="Unassembled WGS sequence"/>
</dbReference>
<dbReference type="InterPro" id="IPR016181">
    <property type="entry name" value="Acyl_CoA_acyltransferase"/>
</dbReference>
<dbReference type="AlphaFoldDB" id="A0A1T4VY30"/>